<reference evidence="3 4" key="1">
    <citation type="journal article" date="2008" name="J. Bacteriol.">
        <title>'Candidatus Cloacamonas acidaminovorans': genome sequence reconstruction provides a first glimpse of a new bacterial division.</title>
        <authorList>
            <person name="Pelletier E."/>
            <person name="Kreimeyer A."/>
            <person name="Bocs S."/>
            <person name="Rouy Z."/>
            <person name="Gyapay G."/>
            <person name="Chouari R."/>
            <person name="Riviere D."/>
            <person name="Ganesan A."/>
            <person name="Daegelen P."/>
            <person name="Sghir A."/>
            <person name="Cohen G.N."/>
            <person name="Medigue C."/>
            <person name="Weissenbach J."/>
            <person name="Le Paslier D."/>
        </authorList>
    </citation>
    <scope>NUCLEOTIDE SEQUENCE [LARGE SCALE GENOMIC DNA]</scope>
    <source>
        <strain evidence="4">Evry</strain>
    </source>
</reference>
<evidence type="ECO:0000313" key="4">
    <source>
        <dbReference type="Proteomes" id="UP000002019"/>
    </source>
</evidence>
<dbReference type="SUPFAM" id="SSF53807">
    <property type="entry name" value="Helical backbone' metal receptor"/>
    <property type="match status" value="1"/>
</dbReference>
<proteinExistence type="predicted"/>
<dbReference type="InterPro" id="IPR050902">
    <property type="entry name" value="ABC_Transporter_SBP"/>
</dbReference>
<sequence>MKKSGILTVIIIILFALSCKQTGNNQKKGIVVLSPEVAEIICALNAEKEITGITAECNYPPSLQQKKIVGSFSSIDKEAIIALNPELIFCSSLEQENIAYDLKNLGFQVEVIYPKGINEMLSDIERIGTLIRKKEEAAKLVNYLKEEIEKIKANAQGKLRPKVYLEIYRNPLMSVSDSSFIGELIELAGGDNIFSTLERDYARINPEAVIAAKPDIMICYSQETLKNIINRKGWQNIPAIQKRRIYFEKDINPDLLQRATSRCIEGMKELAKIFAEWREEQ</sequence>
<dbReference type="InterPro" id="IPR002491">
    <property type="entry name" value="ABC_transptr_periplasmic_BD"/>
</dbReference>
<dbReference type="HOGENOM" id="CLU_038034_2_5_0"/>
<dbReference type="NCBIfam" id="NF038402">
    <property type="entry name" value="TroA_like"/>
    <property type="match status" value="1"/>
</dbReference>
<feature type="domain" description="Fe/B12 periplasmic-binding" evidence="2">
    <location>
        <begin position="29"/>
        <end position="278"/>
    </location>
</feature>
<dbReference type="PROSITE" id="PS50983">
    <property type="entry name" value="FE_B12_PBP"/>
    <property type="match status" value="1"/>
</dbReference>
<dbReference type="Gene3D" id="3.40.50.1980">
    <property type="entry name" value="Nitrogenase molybdenum iron protein domain"/>
    <property type="match status" value="2"/>
</dbReference>
<organism evidence="3 4">
    <name type="scientific">Cloacimonas acidaminovorans (strain Evry)</name>
    <dbReference type="NCBI Taxonomy" id="459349"/>
    <lineage>
        <taxon>Bacteria</taxon>
        <taxon>Pseudomonadati</taxon>
        <taxon>Candidatus Cloacimonadota</taxon>
        <taxon>Candidatus Cloacimonadia</taxon>
        <taxon>Candidatus Cloacimonadales</taxon>
        <taxon>Candidatus Cloacimonadaceae</taxon>
        <taxon>Candidatus Cloacimonas</taxon>
    </lineage>
</organism>
<dbReference type="Pfam" id="PF01497">
    <property type="entry name" value="Peripla_BP_2"/>
    <property type="match status" value="1"/>
</dbReference>
<name>B0VGP6_CLOAI</name>
<evidence type="ECO:0000313" key="3">
    <source>
        <dbReference type="EMBL" id="CAO80483.1"/>
    </source>
</evidence>
<dbReference type="EMBL" id="CU466930">
    <property type="protein sequence ID" value="CAO80483.1"/>
    <property type="molecule type" value="Genomic_DNA"/>
</dbReference>
<dbReference type="PANTHER" id="PTHR30535">
    <property type="entry name" value="VITAMIN B12-BINDING PROTEIN"/>
    <property type="match status" value="1"/>
</dbReference>
<evidence type="ECO:0000256" key="1">
    <source>
        <dbReference type="ARBA" id="ARBA00022729"/>
    </source>
</evidence>
<keyword evidence="4" id="KW-1185">Reference proteome</keyword>
<dbReference type="AlphaFoldDB" id="B0VGP6"/>
<accession>B0VGP6</accession>
<dbReference type="InterPro" id="IPR054828">
    <property type="entry name" value="Vit_B12_bind_prot"/>
</dbReference>
<dbReference type="eggNOG" id="COG0614">
    <property type="taxonomic scope" value="Bacteria"/>
</dbReference>
<evidence type="ECO:0000259" key="2">
    <source>
        <dbReference type="PROSITE" id="PS50983"/>
    </source>
</evidence>
<dbReference type="PROSITE" id="PS51257">
    <property type="entry name" value="PROKAR_LIPOPROTEIN"/>
    <property type="match status" value="1"/>
</dbReference>
<dbReference type="STRING" id="459349.CLOAM0598"/>
<dbReference type="KEGG" id="caci:CLOAM0598"/>
<protein>
    <submittedName>
        <fullName evidence="3">Vitamin B12-binding periplasmic protein (ABC transporter) (BtuF-like)</fullName>
    </submittedName>
</protein>
<dbReference type="OrthoDB" id="9787830at2"/>
<dbReference type="Proteomes" id="UP000002019">
    <property type="component" value="Chromosome"/>
</dbReference>
<dbReference type="RefSeq" id="WP_015424343.1">
    <property type="nucleotide sequence ID" value="NC_020449.1"/>
</dbReference>
<gene>
    <name evidence="3" type="ordered locus">CLOAM0598</name>
</gene>
<dbReference type="PANTHER" id="PTHR30535:SF34">
    <property type="entry name" value="MOLYBDATE-BINDING PROTEIN MOLA"/>
    <property type="match status" value="1"/>
</dbReference>
<keyword evidence="1" id="KW-0732">Signal</keyword>